<dbReference type="EMBL" id="JAUEDM010000005">
    <property type="protein sequence ID" value="KAK3316206.1"/>
    <property type="molecule type" value="Genomic_DNA"/>
</dbReference>
<accession>A0AAE0I236</accession>
<organism evidence="2 3">
    <name type="scientific">Apodospora peruviana</name>
    <dbReference type="NCBI Taxonomy" id="516989"/>
    <lineage>
        <taxon>Eukaryota</taxon>
        <taxon>Fungi</taxon>
        <taxon>Dikarya</taxon>
        <taxon>Ascomycota</taxon>
        <taxon>Pezizomycotina</taxon>
        <taxon>Sordariomycetes</taxon>
        <taxon>Sordariomycetidae</taxon>
        <taxon>Sordariales</taxon>
        <taxon>Lasiosphaeriaceae</taxon>
        <taxon>Apodospora</taxon>
    </lineage>
</organism>
<evidence type="ECO:0000256" key="1">
    <source>
        <dbReference type="SAM" id="MobiDB-lite"/>
    </source>
</evidence>
<keyword evidence="3" id="KW-1185">Reference proteome</keyword>
<reference evidence="2" key="1">
    <citation type="journal article" date="2023" name="Mol. Phylogenet. Evol.">
        <title>Genome-scale phylogeny and comparative genomics of the fungal order Sordariales.</title>
        <authorList>
            <person name="Hensen N."/>
            <person name="Bonometti L."/>
            <person name="Westerberg I."/>
            <person name="Brannstrom I.O."/>
            <person name="Guillou S."/>
            <person name="Cros-Aarteil S."/>
            <person name="Calhoun S."/>
            <person name="Haridas S."/>
            <person name="Kuo A."/>
            <person name="Mondo S."/>
            <person name="Pangilinan J."/>
            <person name="Riley R."/>
            <person name="LaButti K."/>
            <person name="Andreopoulos B."/>
            <person name="Lipzen A."/>
            <person name="Chen C."/>
            <person name="Yan M."/>
            <person name="Daum C."/>
            <person name="Ng V."/>
            <person name="Clum A."/>
            <person name="Steindorff A."/>
            <person name="Ohm R.A."/>
            <person name="Martin F."/>
            <person name="Silar P."/>
            <person name="Natvig D.O."/>
            <person name="Lalanne C."/>
            <person name="Gautier V."/>
            <person name="Ament-Velasquez S.L."/>
            <person name="Kruys A."/>
            <person name="Hutchinson M.I."/>
            <person name="Powell A.J."/>
            <person name="Barry K."/>
            <person name="Miller A.N."/>
            <person name="Grigoriev I.V."/>
            <person name="Debuchy R."/>
            <person name="Gladieux P."/>
            <person name="Hiltunen Thoren M."/>
            <person name="Johannesson H."/>
        </authorList>
    </citation>
    <scope>NUCLEOTIDE SEQUENCE</scope>
    <source>
        <strain evidence="2">CBS 118394</strain>
    </source>
</reference>
<gene>
    <name evidence="2" type="ORF">B0H66DRAFT_285004</name>
</gene>
<feature type="region of interest" description="Disordered" evidence="1">
    <location>
        <begin position="412"/>
        <end position="459"/>
    </location>
</feature>
<name>A0AAE0I236_9PEZI</name>
<feature type="compositionally biased region" description="Polar residues" evidence="1">
    <location>
        <begin position="446"/>
        <end position="456"/>
    </location>
</feature>
<dbReference type="Proteomes" id="UP001283341">
    <property type="component" value="Unassembled WGS sequence"/>
</dbReference>
<evidence type="ECO:0000313" key="2">
    <source>
        <dbReference type="EMBL" id="KAK3316206.1"/>
    </source>
</evidence>
<comment type="caution">
    <text evidence="2">The sequence shown here is derived from an EMBL/GenBank/DDBJ whole genome shotgun (WGS) entry which is preliminary data.</text>
</comment>
<sequence length="480" mass="54816">MVSKNTLRRKPHVGPMEVVLEAWCYAEPERVEYYHSAFARFLDSQTTLTPETQHEARWSVTQAPRLPEQRAEKEILKDGMSYVGLEFLLKTLGTQTPESSKPKVNMFDDIYNFVKPLMMKHPLDVHFVWWRLQDRAAPHVSEMRLVTLPPPADPSKLPAQQIEQFLSKLVHTKNGHRNKKQCKVKKQRKDADVLKVIDSLLCSQEHFHDLLSKLVSDLAVKEEKMVKNMDESIQEHVGKVIENCIDAMENIDKSFTKLVALFEQHVGCVSPTASVTVVQWNLFRFLLKMFSSSNKTSPSRTIEIPGLQQIMNDARRDLVCMQRRTPALAAHIRLRDDKTCREFKRICDLAAPGPEKFGLVSKLGIEPEFLDPTEKTHRKVQIRTLKSAMDYYETSYSDTLEAMEGLYKQFGKPQPAVQEEKAEADPGSASAGEKKGLKGFLAKMRPTSSGSSMTTYSDEKKKLLGEEEWSEKFSVHHIRG</sequence>
<evidence type="ECO:0000313" key="3">
    <source>
        <dbReference type="Proteomes" id="UP001283341"/>
    </source>
</evidence>
<proteinExistence type="predicted"/>
<dbReference type="AlphaFoldDB" id="A0AAE0I236"/>
<protein>
    <submittedName>
        <fullName evidence="2">Uncharacterized protein</fullName>
    </submittedName>
</protein>
<reference evidence="2" key="2">
    <citation type="submission" date="2023-06" db="EMBL/GenBank/DDBJ databases">
        <authorList>
            <consortium name="Lawrence Berkeley National Laboratory"/>
            <person name="Haridas S."/>
            <person name="Hensen N."/>
            <person name="Bonometti L."/>
            <person name="Westerberg I."/>
            <person name="Brannstrom I.O."/>
            <person name="Guillou S."/>
            <person name="Cros-Aarteil S."/>
            <person name="Calhoun S."/>
            <person name="Kuo A."/>
            <person name="Mondo S."/>
            <person name="Pangilinan J."/>
            <person name="Riley R."/>
            <person name="Labutti K."/>
            <person name="Andreopoulos B."/>
            <person name="Lipzen A."/>
            <person name="Chen C."/>
            <person name="Yanf M."/>
            <person name="Daum C."/>
            <person name="Ng V."/>
            <person name="Clum A."/>
            <person name="Steindorff A."/>
            <person name="Ohm R."/>
            <person name="Martin F."/>
            <person name="Silar P."/>
            <person name="Natvig D."/>
            <person name="Lalanne C."/>
            <person name="Gautier V."/>
            <person name="Ament-Velasquez S.L."/>
            <person name="Kruys A."/>
            <person name="Hutchinson M.I."/>
            <person name="Powell A.J."/>
            <person name="Barry K."/>
            <person name="Miller A.N."/>
            <person name="Grigoriev I.V."/>
            <person name="Debuchy R."/>
            <person name="Gladieux P."/>
            <person name="Thoren M.H."/>
            <person name="Johannesson H."/>
        </authorList>
    </citation>
    <scope>NUCLEOTIDE SEQUENCE</scope>
    <source>
        <strain evidence="2">CBS 118394</strain>
    </source>
</reference>